<dbReference type="SUPFAM" id="SSF56935">
    <property type="entry name" value="Porins"/>
    <property type="match status" value="1"/>
</dbReference>
<feature type="signal peptide" evidence="12">
    <location>
        <begin position="1"/>
        <end position="22"/>
    </location>
</feature>
<dbReference type="PANTHER" id="PTHR30069">
    <property type="entry name" value="TONB-DEPENDENT OUTER MEMBRANE RECEPTOR"/>
    <property type="match status" value="1"/>
</dbReference>
<dbReference type="GO" id="GO:0009279">
    <property type="term" value="C:cell outer membrane"/>
    <property type="evidence" value="ECO:0007669"/>
    <property type="project" value="UniProtKB-SubCell"/>
</dbReference>
<organism evidence="15 16">
    <name type="scientific">Candidatus Aphodosoma intestinipullorum</name>
    <dbReference type="NCBI Taxonomy" id="2840674"/>
    <lineage>
        <taxon>Bacteria</taxon>
        <taxon>Pseudomonadati</taxon>
        <taxon>Bacteroidota</taxon>
        <taxon>Bacteroidia</taxon>
        <taxon>Bacteroidales</taxon>
        <taxon>Candidatus Aphodosoma</taxon>
    </lineage>
</organism>
<name>A0A940DL73_9BACT</name>
<evidence type="ECO:0000256" key="3">
    <source>
        <dbReference type="ARBA" id="ARBA00022452"/>
    </source>
</evidence>
<evidence type="ECO:0000256" key="11">
    <source>
        <dbReference type="RuleBase" id="RU003357"/>
    </source>
</evidence>
<comment type="subcellular location">
    <subcellularLocation>
        <location evidence="1 10">Cell outer membrane</location>
        <topology evidence="1 10">Multi-pass membrane protein</topology>
    </subcellularLocation>
</comment>
<evidence type="ECO:0000256" key="8">
    <source>
        <dbReference type="ARBA" id="ARBA00023170"/>
    </source>
</evidence>
<evidence type="ECO:0000313" key="16">
    <source>
        <dbReference type="Proteomes" id="UP000712007"/>
    </source>
</evidence>
<keyword evidence="2 10" id="KW-0813">Transport</keyword>
<dbReference type="AlphaFoldDB" id="A0A940DL73"/>
<reference evidence="15" key="2">
    <citation type="journal article" date="2021" name="PeerJ">
        <title>Extensive microbial diversity within the chicken gut microbiome revealed by metagenomics and culture.</title>
        <authorList>
            <person name="Gilroy R."/>
            <person name="Ravi A."/>
            <person name="Getino M."/>
            <person name="Pursley I."/>
            <person name="Horton D.L."/>
            <person name="Alikhan N.F."/>
            <person name="Baker D."/>
            <person name="Gharbi K."/>
            <person name="Hall N."/>
            <person name="Watson M."/>
            <person name="Adriaenssens E.M."/>
            <person name="Foster-Nyarko E."/>
            <person name="Jarju S."/>
            <person name="Secka A."/>
            <person name="Antonio M."/>
            <person name="Oren A."/>
            <person name="Chaudhuri R.R."/>
            <person name="La Ragione R."/>
            <person name="Hildebrand F."/>
            <person name="Pallen M.J."/>
        </authorList>
    </citation>
    <scope>NUCLEOTIDE SEQUENCE</scope>
    <source>
        <strain evidence="15">3924</strain>
    </source>
</reference>
<dbReference type="Pfam" id="PF00593">
    <property type="entry name" value="TonB_dep_Rec_b-barrel"/>
    <property type="match status" value="1"/>
</dbReference>
<dbReference type="PANTHER" id="PTHR30069:SF29">
    <property type="entry name" value="HEMOGLOBIN AND HEMOGLOBIN-HAPTOGLOBIN-BINDING PROTEIN 1-RELATED"/>
    <property type="match status" value="1"/>
</dbReference>
<dbReference type="GO" id="GO:0015344">
    <property type="term" value="F:siderophore uptake transmembrane transporter activity"/>
    <property type="evidence" value="ECO:0007669"/>
    <property type="project" value="TreeGrafter"/>
</dbReference>
<dbReference type="PROSITE" id="PS52016">
    <property type="entry name" value="TONB_DEPENDENT_REC_3"/>
    <property type="match status" value="1"/>
</dbReference>
<dbReference type="InterPro" id="IPR037066">
    <property type="entry name" value="Plug_dom_sf"/>
</dbReference>
<dbReference type="EMBL" id="JADIMV010000129">
    <property type="protein sequence ID" value="MBO8440466.1"/>
    <property type="molecule type" value="Genomic_DNA"/>
</dbReference>
<dbReference type="GO" id="GO:0044718">
    <property type="term" value="P:siderophore transmembrane transport"/>
    <property type="evidence" value="ECO:0007669"/>
    <property type="project" value="TreeGrafter"/>
</dbReference>
<dbReference type="InterPro" id="IPR012910">
    <property type="entry name" value="Plug_dom"/>
</dbReference>
<dbReference type="Proteomes" id="UP000712007">
    <property type="component" value="Unassembled WGS sequence"/>
</dbReference>
<evidence type="ECO:0000259" key="13">
    <source>
        <dbReference type="Pfam" id="PF00593"/>
    </source>
</evidence>
<keyword evidence="9 10" id="KW-0998">Cell outer membrane</keyword>
<dbReference type="Gene3D" id="2.170.130.10">
    <property type="entry name" value="TonB-dependent receptor, plug domain"/>
    <property type="match status" value="1"/>
</dbReference>
<dbReference type="Pfam" id="PF07715">
    <property type="entry name" value="Plug"/>
    <property type="match status" value="1"/>
</dbReference>
<evidence type="ECO:0000256" key="2">
    <source>
        <dbReference type="ARBA" id="ARBA00022448"/>
    </source>
</evidence>
<keyword evidence="3 10" id="KW-1134">Transmembrane beta strand</keyword>
<reference evidence="15" key="1">
    <citation type="submission" date="2020-10" db="EMBL/GenBank/DDBJ databases">
        <authorList>
            <person name="Gilroy R."/>
        </authorList>
    </citation>
    <scope>NUCLEOTIDE SEQUENCE</scope>
    <source>
        <strain evidence="15">3924</strain>
    </source>
</reference>
<dbReference type="InterPro" id="IPR039426">
    <property type="entry name" value="TonB-dep_rcpt-like"/>
</dbReference>
<feature type="domain" description="TonB-dependent receptor plug" evidence="14">
    <location>
        <begin position="55"/>
        <end position="156"/>
    </location>
</feature>
<evidence type="ECO:0000313" key="15">
    <source>
        <dbReference type="EMBL" id="MBO8440466.1"/>
    </source>
</evidence>
<evidence type="ECO:0000256" key="4">
    <source>
        <dbReference type="ARBA" id="ARBA00022692"/>
    </source>
</evidence>
<evidence type="ECO:0000256" key="1">
    <source>
        <dbReference type="ARBA" id="ARBA00004571"/>
    </source>
</evidence>
<evidence type="ECO:0000259" key="14">
    <source>
        <dbReference type="Pfam" id="PF07715"/>
    </source>
</evidence>
<comment type="similarity">
    <text evidence="10 11">Belongs to the TonB-dependent receptor family.</text>
</comment>
<dbReference type="InterPro" id="IPR036942">
    <property type="entry name" value="Beta-barrel_TonB_sf"/>
</dbReference>
<proteinExistence type="inferred from homology"/>
<sequence>MKTRLFPLLAALFLAAAQPLRAVNDTVPPALSGEIGEVQVTGSRTAKVASDRLRVITTLSRSDIRALPAQNLQELLDYLPGIDIRTRGANGVQADISMRGGTFDQTIVMLNGINITETQTGHFNFDIPVDLSAVDRIEVLQGTSMSIFGLSAFAGAINIITGENGDCTTEAAISGGDHGLLSARLGTNQNLGPWRLTASASYNGSSGYMHNTDYSYGNLFLQAQYADEKAGHFNLQLGGQLKDYGANSFYSLAYPDQFESTKTLLASLSWDRRIGSFVLSASAYARIHQDRYELYRDFVGAPASYTSHNHHITTTAGINFKGAWYSAVGKTSVGIELRDEHILSNVLGSPLASPRHVPFQPDSVLFTKAKNRLNVNYFAEQSFSFGRFSASLGFAGNYNTMFRHNYAYGANLSYAFAPGGNISASVNRALRLPTFLDLYYESPVQIANPDLLPEKSLTAELSLRYSLRGLRASLSAYYRVGHDIIDWVKRPDETQWHSMNHSRVDAMGGEASLGYSYGYWLKDISATYSFCHMDKDAGAYISKYALDYLRHKFVLSLSHGIWRGFGASWTLSYQQRAGSYTDRDGLLCTYSPVWLLDGRVYWQGSRCTLYVEASNITDARYYDYGGILQPGIWAKGGIEVSI</sequence>
<evidence type="ECO:0000256" key="6">
    <source>
        <dbReference type="ARBA" id="ARBA00023077"/>
    </source>
</evidence>
<evidence type="ECO:0000256" key="10">
    <source>
        <dbReference type="PROSITE-ProRule" id="PRU01360"/>
    </source>
</evidence>
<dbReference type="Gene3D" id="2.40.170.20">
    <property type="entry name" value="TonB-dependent receptor, beta-barrel domain"/>
    <property type="match status" value="1"/>
</dbReference>
<evidence type="ECO:0000256" key="12">
    <source>
        <dbReference type="SAM" id="SignalP"/>
    </source>
</evidence>
<dbReference type="InterPro" id="IPR000531">
    <property type="entry name" value="Beta-barrel_TonB"/>
</dbReference>
<accession>A0A940DL73</accession>
<evidence type="ECO:0000256" key="7">
    <source>
        <dbReference type="ARBA" id="ARBA00023136"/>
    </source>
</evidence>
<keyword evidence="7 10" id="KW-0472">Membrane</keyword>
<evidence type="ECO:0000256" key="5">
    <source>
        <dbReference type="ARBA" id="ARBA00022729"/>
    </source>
</evidence>
<protein>
    <submittedName>
        <fullName evidence="15">TonB-dependent receptor</fullName>
    </submittedName>
</protein>
<gene>
    <name evidence="15" type="ORF">IAC51_07435</name>
</gene>
<feature type="domain" description="TonB-dependent receptor-like beta-barrel" evidence="13">
    <location>
        <begin position="197"/>
        <end position="616"/>
    </location>
</feature>
<keyword evidence="5 12" id="KW-0732">Signal</keyword>
<evidence type="ECO:0000256" key="9">
    <source>
        <dbReference type="ARBA" id="ARBA00023237"/>
    </source>
</evidence>
<feature type="chain" id="PRO_5036683025" evidence="12">
    <location>
        <begin position="23"/>
        <end position="642"/>
    </location>
</feature>
<comment type="caution">
    <text evidence="15">The sequence shown here is derived from an EMBL/GenBank/DDBJ whole genome shotgun (WGS) entry which is preliminary data.</text>
</comment>
<keyword evidence="8 15" id="KW-0675">Receptor</keyword>
<keyword evidence="4 10" id="KW-0812">Transmembrane</keyword>
<keyword evidence="6 11" id="KW-0798">TonB box</keyword>